<dbReference type="RefSeq" id="WP_017515189.1">
    <property type="nucleotide sequence ID" value="NZ_CP037900.1"/>
</dbReference>
<feature type="chain" id="PRO_5019738344" description="Surface antigen domain-containing protein" evidence="1">
    <location>
        <begin position="25"/>
        <end position="128"/>
    </location>
</feature>
<protein>
    <recommendedName>
        <fullName evidence="4">Surface antigen domain-containing protein</fullName>
    </recommendedName>
</protein>
<organism evidence="2 3">
    <name type="scientific">Cupriavidus metallidurans</name>
    <dbReference type="NCBI Taxonomy" id="119219"/>
    <lineage>
        <taxon>Bacteria</taxon>
        <taxon>Pseudomonadati</taxon>
        <taxon>Pseudomonadota</taxon>
        <taxon>Betaproteobacteria</taxon>
        <taxon>Burkholderiales</taxon>
        <taxon>Burkholderiaceae</taxon>
        <taxon>Cupriavidus</taxon>
    </lineage>
</organism>
<dbReference type="EMBL" id="CP037900">
    <property type="protein sequence ID" value="QBP09676.1"/>
    <property type="molecule type" value="Genomic_DNA"/>
</dbReference>
<keyword evidence="1" id="KW-0732">Signal</keyword>
<dbReference type="OrthoDB" id="8686789at2"/>
<dbReference type="AlphaFoldDB" id="A0A482IP09"/>
<accession>A0A482IP09</accession>
<gene>
    <name evidence="2" type="ORF">DDF84_007840</name>
</gene>
<feature type="signal peptide" evidence="1">
    <location>
        <begin position="1"/>
        <end position="24"/>
    </location>
</feature>
<proteinExistence type="predicted"/>
<evidence type="ECO:0008006" key="4">
    <source>
        <dbReference type="Google" id="ProtNLM"/>
    </source>
</evidence>
<reference evidence="2 3" key="1">
    <citation type="submission" date="2019-03" db="EMBL/GenBank/DDBJ databases">
        <title>Comparative insights into the high quality Complete genome sequence of highly metal resistant Cupriavidus metallidurans strain BS1 isolated from a gold-copper mine.</title>
        <authorList>
            <person name="Mazhar H.S."/>
            <person name="Rensing C."/>
        </authorList>
    </citation>
    <scope>NUCLEOTIDE SEQUENCE [LARGE SCALE GENOMIC DNA]</scope>
    <source>
        <strain evidence="2 3">BS1</strain>
    </source>
</reference>
<name>A0A482IP09_9BURK</name>
<evidence type="ECO:0000313" key="3">
    <source>
        <dbReference type="Proteomes" id="UP000253772"/>
    </source>
</evidence>
<evidence type="ECO:0000313" key="2">
    <source>
        <dbReference type="EMBL" id="QBP09676.1"/>
    </source>
</evidence>
<dbReference type="Proteomes" id="UP000253772">
    <property type="component" value="Chromosome c1"/>
</dbReference>
<sequence length="128" mass="14165">MKHIAALRCLGAAVLIASALPAHAYFDNYLSSTIVGTLAKQQMASLRGVFNKTLSESEDGATVPFSLPAEGRSKATEGTFTPVTTRTENGKRCRKIRSELRQNGRSERWEGWYCQEADGNWKKTLLKD</sequence>
<evidence type="ECO:0000256" key="1">
    <source>
        <dbReference type="SAM" id="SignalP"/>
    </source>
</evidence>